<dbReference type="Gene3D" id="3.40.50.720">
    <property type="entry name" value="NAD(P)-binding Rossmann-like Domain"/>
    <property type="match status" value="1"/>
</dbReference>
<organism evidence="3 4">
    <name type="scientific">Sphaerisporangium melleum</name>
    <dbReference type="NCBI Taxonomy" id="321316"/>
    <lineage>
        <taxon>Bacteria</taxon>
        <taxon>Bacillati</taxon>
        <taxon>Actinomycetota</taxon>
        <taxon>Actinomycetes</taxon>
        <taxon>Streptosporangiales</taxon>
        <taxon>Streptosporangiaceae</taxon>
        <taxon>Sphaerisporangium</taxon>
    </lineage>
</organism>
<comment type="similarity">
    <text evidence="2">Belongs to the short-chain dehydrogenases/reductases (SDR) family.</text>
</comment>
<sequence>MARSQAKLAAVADRIAGATGRRPDLATADFSSFAEVTRLAAHLLERYERIDVLANNAGVMSTKRRLTADGHELMAQVNHWSPFLLTHLLLDRIVASGGRVITTSSMAARSGRLDPDDLDRAHRRWMAWPQYADTKQANMLFTVELARRGVNATCFHPGIVRTGFAPDSRYMKALMLVPGVAQPPERAATTLVHLATTADGVNHSGRFFAKSALAGTSRQMTDPGLASALWNAGLAVTGPPAADRN</sequence>
<evidence type="ECO:0000256" key="1">
    <source>
        <dbReference type="ARBA" id="ARBA00023002"/>
    </source>
</evidence>
<evidence type="ECO:0000313" key="4">
    <source>
        <dbReference type="Proteomes" id="UP000645217"/>
    </source>
</evidence>
<dbReference type="GO" id="GO:0016491">
    <property type="term" value="F:oxidoreductase activity"/>
    <property type="evidence" value="ECO:0007669"/>
    <property type="project" value="UniProtKB-KW"/>
</dbReference>
<keyword evidence="4" id="KW-1185">Reference proteome</keyword>
<dbReference type="EMBL" id="BMNT01000007">
    <property type="protein sequence ID" value="GGK73881.1"/>
    <property type="molecule type" value="Genomic_DNA"/>
</dbReference>
<evidence type="ECO:0000256" key="2">
    <source>
        <dbReference type="RuleBase" id="RU000363"/>
    </source>
</evidence>
<dbReference type="Proteomes" id="UP000645217">
    <property type="component" value="Unassembled WGS sequence"/>
</dbReference>
<reference evidence="3" key="2">
    <citation type="submission" date="2020-09" db="EMBL/GenBank/DDBJ databases">
        <authorList>
            <person name="Sun Q."/>
            <person name="Ohkuma M."/>
        </authorList>
    </citation>
    <scope>NUCLEOTIDE SEQUENCE</scope>
    <source>
        <strain evidence="3">JCM 13064</strain>
    </source>
</reference>
<comment type="caution">
    <text evidence="3">The sequence shown here is derived from an EMBL/GenBank/DDBJ whole genome shotgun (WGS) entry which is preliminary data.</text>
</comment>
<dbReference type="Pfam" id="PF00106">
    <property type="entry name" value="adh_short"/>
    <property type="match status" value="1"/>
</dbReference>
<evidence type="ECO:0000313" key="3">
    <source>
        <dbReference type="EMBL" id="GGK73881.1"/>
    </source>
</evidence>
<accession>A0A917QWH9</accession>
<dbReference type="PRINTS" id="PR00081">
    <property type="entry name" value="GDHRDH"/>
</dbReference>
<dbReference type="SUPFAM" id="SSF51735">
    <property type="entry name" value="NAD(P)-binding Rossmann-fold domains"/>
    <property type="match status" value="1"/>
</dbReference>
<dbReference type="PRINTS" id="PR00080">
    <property type="entry name" value="SDRFAMILY"/>
</dbReference>
<name>A0A917QWH9_9ACTN</name>
<dbReference type="AlphaFoldDB" id="A0A917QWH9"/>
<reference evidence="3" key="1">
    <citation type="journal article" date="2014" name="Int. J. Syst. Evol. Microbiol.">
        <title>Complete genome sequence of Corynebacterium casei LMG S-19264T (=DSM 44701T), isolated from a smear-ripened cheese.</title>
        <authorList>
            <consortium name="US DOE Joint Genome Institute (JGI-PGF)"/>
            <person name="Walter F."/>
            <person name="Albersmeier A."/>
            <person name="Kalinowski J."/>
            <person name="Ruckert C."/>
        </authorList>
    </citation>
    <scope>NUCLEOTIDE SEQUENCE</scope>
    <source>
        <strain evidence="3">JCM 13064</strain>
    </source>
</reference>
<proteinExistence type="inferred from homology"/>
<dbReference type="PANTHER" id="PTHR43157">
    <property type="entry name" value="PHOSPHATIDYLINOSITOL-GLYCAN BIOSYNTHESIS CLASS F PROTEIN-RELATED"/>
    <property type="match status" value="1"/>
</dbReference>
<gene>
    <name evidence="3" type="ORF">GCM10007964_15840</name>
</gene>
<dbReference type="PANTHER" id="PTHR43157:SF31">
    <property type="entry name" value="PHOSPHATIDYLINOSITOL-GLYCAN BIOSYNTHESIS CLASS F PROTEIN"/>
    <property type="match status" value="1"/>
</dbReference>
<dbReference type="InterPro" id="IPR002347">
    <property type="entry name" value="SDR_fam"/>
</dbReference>
<protein>
    <submittedName>
        <fullName evidence="3">Retinol dehydrogenase</fullName>
    </submittedName>
</protein>
<dbReference type="InterPro" id="IPR036291">
    <property type="entry name" value="NAD(P)-bd_dom_sf"/>
</dbReference>
<keyword evidence="1" id="KW-0560">Oxidoreductase</keyword>